<keyword evidence="1" id="KW-0805">Transcription regulation</keyword>
<dbReference type="PANTHER" id="PTHR24567">
    <property type="entry name" value="CRP FAMILY TRANSCRIPTIONAL REGULATORY PROTEIN"/>
    <property type="match status" value="1"/>
</dbReference>
<dbReference type="Gene3D" id="1.10.10.10">
    <property type="entry name" value="Winged helix-like DNA-binding domain superfamily/Winged helix DNA-binding domain"/>
    <property type="match status" value="1"/>
</dbReference>
<dbReference type="GO" id="GO:0003677">
    <property type="term" value="F:DNA binding"/>
    <property type="evidence" value="ECO:0007669"/>
    <property type="project" value="UniProtKB-KW"/>
</dbReference>
<organism evidence="6 7">
    <name type="scientific">Amycolatopsis vancoresmycina DSM 44592</name>
    <dbReference type="NCBI Taxonomy" id="1292037"/>
    <lineage>
        <taxon>Bacteria</taxon>
        <taxon>Bacillati</taxon>
        <taxon>Actinomycetota</taxon>
        <taxon>Actinomycetes</taxon>
        <taxon>Pseudonocardiales</taxon>
        <taxon>Pseudonocardiaceae</taxon>
        <taxon>Amycolatopsis</taxon>
    </lineage>
</organism>
<dbReference type="InterPro" id="IPR000595">
    <property type="entry name" value="cNMP-bd_dom"/>
</dbReference>
<gene>
    <name evidence="6" type="ORF">H480_25670</name>
</gene>
<dbReference type="Pfam" id="PF13545">
    <property type="entry name" value="HTH_Crp_2"/>
    <property type="match status" value="1"/>
</dbReference>
<dbReference type="InterPro" id="IPR018490">
    <property type="entry name" value="cNMP-bd_dom_sf"/>
</dbReference>
<dbReference type="eggNOG" id="COG0664">
    <property type="taxonomic scope" value="Bacteria"/>
</dbReference>
<comment type="caution">
    <text evidence="6">The sequence shown here is derived from an EMBL/GenBank/DDBJ whole genome shotgun (WGS) entry which is preliminary data.</text>
</comment>
<dbReference type="AlphaFoldDB" id="R1G2D0"/>
<keyword evidence="2" id="KW-0238">DNA-binding</keyword>
<dbReference type="InterPro" id="IPR012318">
    <property type="entry name" value="HTH_CRP"/>
</dbReference>
<accession>R1G2D0</accession>
<dbReference type="PROSITE" id="PS51063">
    <property type="entry name" value="HTH_CRP_2"/>
    <property type="match status" value="1"/>
</dbReference>
<dbReference type="SMART" id="SM00100">
    <property type="entry name" value="cNMP"/>
    <property type="match status" value="1"/>
</dbReference>
<dbReference type="PATRIC" id="fig|1292037.4.peg.4856"/>
<keyword evidence="3" id="KW-0804">Transcription</keyword>
<dbReference type="Proteomes" id="UP000014139">
    <property type="component" value="Unassembled WGS sequence"/>
</dbReference>
<dbReference type="InterPro" id="IPR036390">
    <property type="entry name" value="WH_DNA-bd_sf"/>
</dbReference>
<dbReference type="PANTHER" id="PTHR24567:SF68">
    <property type="entry name" value="DNA-BINDING TRANSCRIPTIONAL DUAL REGULATOR CRP"/>
    <property type="match status" value="1"/>
</dbReference>
<feature type="domain" description="HTH crp-type" evidence="5">
    <location>
        <begin position="147"/>
        <end position="220"/>
    </location>
</feature>
<evidence type="ECO:0000313" key="6">
    <source>
        <dbReference type="EMBL" id="EOD65627.1"/>
    </source>
</evidence>
<dbReference type="InterPro" id="IPR050397">
    <property type="entry name" value="Env_Response_Regulators"/>
</dbReference>
<dbReference type="EMBL" id="AOUO01000383">
    <property type="protein sequence ID" value="EOD65627.1"/>
    <property type="molecule type" value="Genomic_DNA"/>
</dbReference>
<evidence type="ECO:0000256" key="3">
    <source>
        <dbReference type="ARBA" id="ARBA00023163"/>
    </source>
</evidence>
<name>R1G2D0_9PSEU</name>
<dbReference type="GO" id="GO:0003700">
    <property type="term" value="F:DNA-binding transcription factor activity"/>
    <property type="evidence" value="ECO:0007669"/>
    <property type="project" value="TreeGrafter"/>
</dbReference>
<proteinExistence type="predicted"/>
<feature type="domain" description="Cyclic nucleotide-binding" evidence="4">
    <location>
        <begin position="13"/>
        <end position="122"/>
    </location>
</feature>
<keyword evidence="7" id="KW-1185">Reference proteome</keyword>
<evidence type="ECO:0000313" key="7">
    <source>
        <dbReference type="Proteomes" id="UP000014139"/>
    </source>
</evidence>
<dbReference type="SMART" id="SM00419">
    <property type="entry name" value="HTH_CRP"/>
    <property type="match status" value="1"/>
</dbReference>
<dbReference type="InterPro" id="IPR014710">
    <property type="entry name" value="RmlC-like_jellyroll"/>
</dbReference>
<evidence type="ECO:0000256" key="2">
    <source>
        <dbReference type="ARBA" id="ARBA00023125"/>
    </source>
</evidence>
<evidence type="ECO:0000256" key="1">
    <source>
        <dbReference type="ARBA" id="ARBA00023015"/>
    </source>
</evidence>
<dbReference type="Gene3D" id="2.60.120.10">
    <property type="entry name" value="Jelly Rolls"/>
    <property type="match status" value="1"/>
</dbReference>
<reference evidence="6 7" key="1">
    <citation type="submission" date="2013-02" db="EMBL/GenBank/DDBJ databases">
        <title>Draft genome sequence of Amycolatopsis vancoresmycina strain DSM 44592T.</title>
        <authorList>
            <person name="Kumar S."/>
            <person name="Kaur N."/>
            <person name="Kaur C."/>
            <person name="Raghava G.P.S."/>
            <person name="Mayilraj S."/>
        </authorList>
    </citation>
    <scope>NUCLEOTIDE SEQUENCE [LARGE SCALE GENOMIC DNA]</scope>
    <source>
        <strain evidence="6 7">DSM 44592</strain>
    </source>
</reference>
<dbReference type="InterPro" id="IPR036388">
    <property type="entry name" value="WH-like_DNA-bd_sf"/>
</dbReference>
<dbReference type="CDD" id="cd00038">
    <property type="entry name" value="CAP_ED"/>
    <property type="match status" value="1"/>
</dbReference>
<sequence>MSSLTGDFPPGSFLAKLPERSRAGLLGLGTLRDYAPGKVLLREGETTTHAFVLVAGFVKVTATTPEGHLALLAIRAAGELIGELASMDGQPRVATVTCAGRVGARLVPQAEFRRFLAGHADVALAVGSSVAGKLRWATRRRVDFGSREVRIRLARVLLELAAAYGTPGRGGVEIGLDLTQPELAGLVGAAEPTVHRALAGFRHAGVVGTGYRRITVVDRARLEAVADG</sequence>
<dbReference type="SUPFAM" id="SSF51206">
    <property type="entry name" value="cAMP-binding domain-like"/>
    <property type="match status" value="1"/>
</dbReference>
<dbReference type="RefSeq" id="WP_003097917.1">
    <property type="nucleotide sequence ID" value="NZ_AOUO01000383.1"/>
</dbReference>
<dbReference type="PROSITE" id="PS50042">
    <property type="entry name" value="CNMP_BINDING_3"/>
    <property type="match status" value="1"/>
</dbReference>
<evidence type="ECO:0000259" key="4">
    <source>
        <dbReference type="PROSITE" id="PS50042"/>
    </source>
</evidence>
<dbReference type="GO" id="GO:0005829">
    <property type="term" value="C:cytosol"/>
    <property type="evidence" value="ECO:0007669"/>
    <property type="project" value="TreeGrafter"/>
</dbReference>
<evidence type="ECO:0000259" key="5">
    <source>
        <dbReference type="PROSITE" id="PS51063"/>
    </source>
</evidence>
<dbReference type="SUPFAM" id="SSF46785">
    <property type="entry name" value="Winged helix' DNA-binding domain"/>
    <property type="match status" value="1"/>
</dbReference>
<protein>
    <submittedName>
        <fullName evidence="6">Transcriptional regulator</fullName>
    </submittedName>
</protein>
<dbReference type="Pfam" id="PF00027">
    <property type="entry name" value="cNMP_binding"/>
    <property type="match status" value="1"/>
</dbReference>